<reference evidence="2" key="2">
    <citation type="submission" date="2020-09" db="EMBL/GenBank/DDBJ databases">
        <authorList>
            <person name="Sun Q."/>
            <person name="Zhou Y."/>
        </authorList>
    </citation>
    <scope>NUCLEOTIDE SEQUENCE</scope>
    <source>
        <strain evidence="2">CGMCC 1.6293</strain>
    </source>
</reference>
<evidence type="ECO:0000313" key="3">
    <source>
        <dbReference type="Proteomes" id="UP000649829"/>
    </source>
</evidence>
<dbReference type="PROSITE" id="PS51186">
    <property type="entry name" value="GNAT"/>
    <property type="match status" value="1"/>
</dbReference>
<comment type="caution">
    <text evidence="2">The sequence shown here is derived from an EMBL/GenBank/DDBJ whole genome shotgun (WGS) entry which is preliminary data.</text>
</comment>
<name>A0A917SXE5_9RHOB</name>
<dbReference type="EMBL" id="BMLF01000001">
    <property type="protein sequence ID" value="GGL99542.1"/>
    <property type="molecule type" value="Genomic_DNA"/>
</dbReference>
<keyword evidence="3" id="KW-1185">Reference proteome</keyword>
<protein>
    <submittedName>
        <fullName evidence="2">N-acetyltransferase</fullName>
    </submittedName>
</protein>
<proteinExistence type="predicted"/>
<dbReference type="RefSeq" id="WP_036539838.1">
    <property type="nucleotide sequence ID" value="NZ_BMLF01000001.1"/>
</dbReference>
<dbReference type="InterPro" id="IPR000182">
    <property type="entry name" value="GNAT_dom"/>
</dbReference>
<dbReference type="Gene3D" id="3.40.630.30">
    <property type="match status" value="1"/>
</dbReference>
<dbReference type="Proteomes" id="UP000649829">
    <property type="component" value="Unassembled WGS sequence"/>
</dbReference>
<reference evidence="2" key="1">
    <citation type="journal article" date="2014" name="Int. J. Syst. Evol. Microbiol.">
        <title>Complete genome sequence of Corynebacterium casei LMG S-19264T (=DSM 44701T), isolated from a smear-ripened cheese.</title>
        <authorList>
            <consortium name="US DOE Joint Genome Institute (JGI-PGF)"/>
            <person name="Walter F."/>
            <person name="Albersmeier A."/>
            <person name="Kalinowski J."/>
            <person name="Ruckert C."/>
        </authorList>
    </citation>
    <scope>NUCLEOTIDE SEQUENCE</scope>
    <source>
        <strain evidence="2">CGMCC 1.6293</strain>
    </source>
</reference>
<dbReference type="AlphaFoldDB" id="A0A917SXE5"/>
<organism evidence="2 3">
    <name type="scientific">Pseudooceanicola nanhaiensis</name>
    <dbReference type="NCBI Taxonomy" id="375761"/>
    <lineage>
        <taxon>Bacteria</taxon>
        <taxon>Pseudomonadati</taxon>
        <taxon>Pseudomonadota</taxon>
        <taxon>Alphaproteobacteria</taxon>
        <taxon>Rhodobacterales</taxon>
        <taxon>Paracoccaceae</taxon>
        <taxon>Pseudooceanicola</taxon>
    </lineage>
</organism>
<gene>
    <name evidence="2" type="ORF">GCM10011534_21750</name>
</gene>
<dbReference type="SUPFAM" id="SSF55729">
    <property type="entry name" value="Acyl-CoA N-acyltransferases (Nat)"/>
    <property type="match status" value="1"/>
</dbReference>
<sequence>MRRAHAADIPAIRAFLTAQADVAMFPLSNIDTDGLAVAGGDNAARAMFVWIDGAPVTAFIAITAEGMLLPVLPEAPAGHWRAVAPDLAGHRAFGMAGEARAARSGLEVLGLSGTGSALDRDEPHFALELDALELPAGHDGFTLTRPGPDDRTLMEAWRASYHIEVLGTAPDQAMAVAARDIARALERDTYRILWRDGAPVSMAGINAAAPGIVQIGGVYTPPELRGTGFARHAVAGLLAEKRAAGITRAVLFAASEAAARAYVAIGFRRIGDYTLTLLDPPVEIAP</sequence>
<feature type="domain" description="N-acetyltransferase" evidence="1">
    <location>
        <begin position="141"/>
        <end position="286"/>
    </location>
</feature>
<evidence type="ECO:0000259" key="1">
    <source>
        <dbReference type="PROSITE" id="PS51186"/>
    </source>
</evidence>
<dbReference type="InterPro" id="IPR016181">
    <property type="entry name" value="Acyl_CoA_acyltransferase"/>
</dbReference>
<accession>A0A917SXE5</accession>
<dbReference type="Pfam" id="PF00583">
    <property type="entry name" value="Acetyltransf_1"/>
    <property type="match status" value="1"/>
</dbReference>
<evidence type="ECO:0000313" key="2">
    <source>
        <dbReference type="EMBL" id="GGL99542.1"/>
    </source>
</evidence>
<dbReference type="GO" id="GO:0016747">
    <property type="term" value="F:acyltransferase activity, transferring groups other than amino-acyl groups"/>
    <property type="evidence" value="ECO:0007669"/>
    <property type="project" value="InterPro"/>
</dbReference>